<comment type="caution">
    <text evidence="1">The sequence shown here is derived from an EMBL/GenBank/DDBJ whole genome shotgun (WGS) entry which is preliminary data.</text>
</comment>
<protein>
    <submittedName>
        <fullName evidence="1">Uncharacterized protein</fullName>
    </submittedName>
</protein>
<dbReference type="AlphaFoldDB" id="A0A0F9CEH5"/>
<evidence type="ECO:0000313" key="1">
    <source>
        <dbReference type="EMBL" id="KKL04106.1"/>
    </source>
</evidence>
<sequence length="66" mass="7111">METQYRLLIIVLGIFLSISLASAIIISTPSQVNLGENFDLVILGSGFYALEMKIPQGLSLISDPSV</sequence>
<name>A0A0F9CEH5_9ZZZZ</name>
<dbReference type="EMBL" id="LAZR01044663">
    <property type="protein sequence ID" value="KKL04106.1"/>
    <property type="molecule type" value="Genomic_DNA"/>
</dbReference>
<proteinExistence type="predicted"/>
<accession>A0A0F9CEH5</accession>
<gene>
    <name evidence="1" type="ORF">LCGC14_2619370</name>
</gene>
<organism evidence="1">
    <name type="scientific">marine sediment metagenome</name>
    <dbReference type="NCBI Taxonomy" id="412755"/>
    <lineage>
        <taxon>unclassified sequences</taxon>
        <taxon>metagenomes</taxon>
        <taxon>ecological metagenomes</taxon>
    </lineage>
</organism>
<reference evidence="1" key="1">
    <citation type="journal article" date="2015" name="Nature">
        <title>Complex archaea that bridge the gap between prokaryotes and eukaryotes.</title>
        <authorList>
            <person name="Spang A."/>
            <person name="Saw J.H."/>
            <person name="Jorgensen S.L."/>
            <person name="Zaremba-Niedzwiedzka K."/>
            <person name="Martijn J."/>
            <person name="Lind A.E."/>
            <person name="van Eijk R."/>
            <person name="Schleper C."/>
            <person name="Guy L."/>
            <person name="Ettema T.J."/>
        </authorList>
    </citation>
    <scope>NUCLEOTIDE SEQUENCE</scope>
</reference>